<dbReference type="PROSITE" id="PS51257">
    <property type="entry name" value="PROKAR_LIPOPROTEIN"/>
    <property type="match status" value="1"/>
</dbReference>
<accession>A0A6C0RG49</accession>
<organism evidence="1 2">
    <name type="scientific">Draconibacterium halophilum</name>
    <dbReference type="NCBI Taxonomy" id="2706887"/>
    <lineage>
        <taxon>Bacteria</taxon>
        <taxon>Pseudomonadati</taxon>
        <taxon>Bacteroidota</taxon>
        <taxon>Bacteroidia</taxon>
        <taxon>Marinilabiliales</taxon>
        <taxon>Prolixibacteraceae</taxon>
        <taxon>Draconibacterium</taxon>
    </lineage>
</organism>
<sequence length="227" mass="25708">MKKLRIIFHGASTFRIICISIILFISSCDKSDNDNLNDYESGKLRNLTGLDGCGWIIELDDNSKLEPINLEAFDLELVENKEIKFKYQQRDDLGSYCMVGILIEIDEIMDVAKLSCDQRVIISPEEYENAPNDPFSITEITITADCLNIRYSASGCDGNTWKIKLIDSGNIAESYPFQRTLRLSLDNNEACRAVIGKDISFDIKDLQIVGDDKVILHVSGEEILYEY</sequence>
<dbReference type="Proteomes" id="UP000474630">
    <property type="component" value="Chromosome"/>
</dbReference>
<dbReference type="KEGG" id="drc:G0Q07_13365"/>
<gene>
    <name evidence="1" type="ORF">G0Q07_13365</name>
</gene>
<protein>
    <submittedName>
        <fullName evidence="1">Uncharacterized protein</fullName>
    </submittedName>
</protein>
<evidence type="ECO:0000313" key="1">
    <source>
        <dbReference type="EMBL" id="QIA08645.1"/>
    </source>
</evidence>
<dbReference type="RefSeq" id="WP_163346813.1">
    <property type="nucleotide sequence ID" value="NZ_CP048409.1"/>
</dbReference>
<dbReference type="AlphaFoldDB" id="A0A6C0RG49"/>
<name>A0A6C0RG49_9BACT</name>
<dbReference type="EMBL" id="CP048409">
    <property type="protein sequence ID" value="QIA08645.1"/>
    <property type="molecule type" value="Genomic_DNA"/>
</dbReference>
<reference evidence="1 2" key="1">
    <citation type="submission" date="2020-02" db="EMBL/GenBank/DDBJ databases">
        <title>Genome sequencing for Draconibacterium sp. strain M1.</title>
        <authorList>
            <person name="Park S.-J."/>
        </authorList>
    </citation>
    <scope>NUCLEOTIDE SEQUENCE [LARGE SCALE GENOMIC DNA]</scope>
    <source>
        <strain evidence="1 2">M1</strain>
    </source>
</reference>
<evidence type="ECO:0000313" key="2">
    <source>
        <dbReference type="Proteomes" id="UP000474630"/>
    </source>
</evidence>
<keyword evidence="2" id="KW-1185">Reference proteome</keyword>
<proteinExistence type="predicted"/>